<organism evidence="1 2">
    <name type="scientific">Paraburkholderia hiiakae</name>
    <dbReference type="NCBI Taxonomy" id="1081782"/>
    <lineage>
        <taxon>Bacteria</taxon>
        <taxon>Pseudomonadati</taxon>
        <taxon>Pseudomonadota</taxon>
        <taxon>Betaproteobacteria</taxon>
        <taxon>Burkholderiales</taxon>
        <taxon>Burkholderiaceae</taxon>
        <taxon>Paraburkholderia</taxon>
    </lineage>
</organism>
<evidence type="ECO:0000313" key="1">
    <source>
        <dbReference type="EMBL" id="CAD6561558.1"/>
    </source>
</evidence>
<protein>
    <submittedName>
        <fullName evidence="1">Uncharacterized protein</fullName>
    </submittedName>
</protein>
<gene>
    <name evidence="1" type="ORF">LMG27952_07497</name>
</gene>
<evidence type="ECO:0000313" key="2">
    <source>
        <dbReference type="Proteomes" id="UP000656319"/>
    </source>
</evidence>
<comment type="caution">
    <text evidence="1">The sequence shown here is derived from an EMBL/GenBank/DDBJ whole genome shotgun (WGS) entry which is preliminary data.</text>
</comment>
<sequence length="79" mass="8199">MTGRREAFSLPEQARAIGAAGIHEFLLAPGTGSGPVVHPRQCTVTETGILPALIVASDVSAPPVPMLYSDTVLLARFAT</sequence>
<proteinExistence type="predicted"/>
<keyword evidence="2" id="KW-1185">Reference proteome</keyword>
<reference evidence="1 2" key="1">
    <citation type="submission" date="2020-10" db="EMBL/GenBank/DDBJ databases">
        <authorList>
            <person name="Peeters C."/>
        </authorList>
    </citation>
    <scope>NUCLEOTIDE SEQUENCE [LARGE SCALE GENOMIC DNA]</scope>
    <source>
        <strain evidence="1 2">LMG 27952</strain>
    </source>
</reference>
<dbReference type="EMBL" id="CAJHCQ010000037">
    <property type="protein sequence ID" value="CAD6561558.1"/>
    <property type="molecule type" value="Genomic_DNA"/>
</dbReference>
<dbReference type="Proteomes" id="UP000656319">
    <property type="component" value="Unassembled WGS sequence"/>
</dbReference>
<name>A0ABM8PB68_9BURK</name>
<accession>A0ABM8PB68</accession>